<keyword evidence="2" id="KW-0378">Hydrolase</keyword>
<dbReference type="GO" id="GO:0016787">
    <property type="term" value="F:hydrolase activity"/>
    <property type="evidence" value="ECO:0007669"/>
    <property type="project" value="UniProtKB-KW"/>
</dbReference>
<dbReference type="InterPro" id="IPR001466">
    <property type="entry name" value="Beta-lactam-related"/>
</dbReference>
<proteinExistence type="predicted"/>
<name>A0ABW7PIL5_9ACTN</name>
<protein>
    <submittedName>
        <fullName evidence="2">Serine hydrolase domain-containing protein</fullName>
        <ecNumber evidence="2">3.1.1.103</ecNumber>
    </submittedName>
</protein>
<feature type="domain" description="Beta-lactamase-related" evidence="1">
    <location>
        <begin position="17"/>
        <end position="336"/>
    </location>
</feature>
<dbReference type="InterPro" id="IPR012338">
    <property type="entry name" value="Beta-lactam/transpept-like"/>
</dbReference>
<organism evidence="2 3">
    <name type="scientific">Streptomyces racemochromogenes</name>
    <dbReference type="NCBI Taxonomy" id="67353"/>
    <lineage>
        <taxon>Bacteria</taxon>
        <taxon>Bacillati</taxon>
        <taxon>Actinomycetota</taxon>
        <taxon>Actinomycetes</taxon>
        <taxon>Kitasatosporales</taxon>
        <taxon>Streptomycetaceae</taxon>
        <taxon>Streptomyces</taxon>
    </lineage>
</organism>
<dbReference type="PANTHER" id="PTHR46825">
    <property type="entry name" value="D-ALANYL-D-ALANINE-CARBOXYPEPTIDASE/ENDOPEPTIDASE AMPH"/>
    <property type="match status" value="1"/>
</dbReference>
<dbReference type="Proteomes" id="UP001610631">
    <property type="component" value="Unassembled WGS sequence"/>
</dbReference>
<dbReference type="Pfam" id="PF00144">
    <property type="entry name" value="Beta-lactamase"/>
    <property type="match status" value="1"/>
</dbReference>
<dbReference type="PANTHER" id="PTHR46825:SF7">
    <property type="entry name" value="D-ALANYL-D-ALANINE CARBOXYPEPTIDASE"/>
    <property type="match status" value="1"/>
</dbReference>
<gene>
    <name evidence="2" type="ORF">WDV06_23135</name>
</gene>
<dbReference type="Gene3D" id="3.40.710.10">
    <property type="entry name" value="DD-peptidase/beta-lactamase superfamily"/>
    <property type="match status" value="1"/>
</dbReference>
<evidence type="ECO:0000259" key="1">
    <source>
        <dbReference type="Pfam" id="PF00144"/>
    </source>
</evidence>
<sequence length="354" mass="37413">MDQPQDLDTLALATAEGLARRHVGVAVAVVADGRAAYAAAGTTGSADGGSPGADTLFEIGSVTKTFTALSLARMAVAGTVELDEPLARLLPEATSVPSRGGQEITLRHLATHTSGLPRLPKGMMPRALLRPRTPDPYAGCTAEVLLSGLARTRLRSTPGRRVRYSNLGAGLLGLALARRAGTTYEQLVATQVCAPLGLSATGVTAGVTGPGRLAQGHDSRRRPSPPWNLADLAGAGGLRSSARDLVSYVRAQWECAGPDEQAEAIRLTRQVEHRDNRFSWMHLGWRAHRLHPRQGAHLQIWHNGGTGGFASFVGFDPESGTAVIILSNTRHPVDAPAFNLLRTLQDRATPHDAA</sequence>
<reference evidence="2 3" key="1">
    <citation type="submission" date="2024-03" db="EMBL/GenBank/DDBJ databases">
        <title>Whole genome sequencing of Streptomyces racemochromogenes, to identify antimicrobial biosynthetic gene clusters.</title>
        <authorList>
            <person name="Suryawanshi P."/>
            <person name="Krishnaraj P.U."/>
            <person name="Arun Y.P."/>
            <person name="Suryawanshi M.P."/>
            <person name="Rakshit O."/>
        </authorList>
    </citation>
    <scope>NUCLEOTIDE SEQUENCE [LARGE SCALE GENOMIC DNA]</scope>
    <source>
        <strain evidence="2 3">AUDT626</strain>
    </source>
</reference>
<evidence type="ECO:0000313" key="2">
    <source>
        <dbReference type="EMBL" id="MFH7597975.1"/>
    </source>
</evidence>
<dbReference type="InterPro" id="IPR050491">
    <property type="entry name" value="AmpC-like"/>
</dbReference>
<dbReference type="SUPFAM" id="SSF56601">
    <property type="entry name" value="beta-lactamase/transpeptidase-like"/>
    <property type="match status" value="1"/>
</dbReference>
<dbReference type="EC" id="3.1.1.103" evidence="2"/>
<dbReference type="RefSeq" id="WP_395511692.1">
    <property type="nucleotide sequence ID" value="NZ_JBBDHD010000066.1"/>
</dbReference>
<evidence type="ECO:0000313" key="3">
    <source>
        <dbReference type="Proteomes" id="UP001610631"/>
    </source>
</evidence>
<keyword evidence="3" id="KW-1185">Reference proteome</keyword>
<accession>A0ABW7PIL5</accession>
<dbReference type="EMBL" id="JBBDHD010000066">
    <property type="protein sequence ID" value="MFH7597975.1"/>
    <property type="molecule type" value="Genomic_DNA"/>
</dbReference>
<comment type="caution">
    <text evidence="2">The sequence shown here is derived from an EMBL/GenBank/DDBJ whole genome shotgun (WGS) entry which is preliminary data.</text>
</comment>